<dbReference type="AlphaFoldDB" id="A0A521AV73"/>
<dbReference type="RefSeq" id="WP_142712841.1">
    <property type="nucleotide sequence ID" value="NZ_FXTH01000001.1"/>
</dbReference>
<organism evidence="1 2">
    <name type="scientific">Fodinibius sediminis</name>
    <dbReference type="NCBI Taxonomy" id="1214077"/>
    <lineage>
        <taxon>Bacteria</taxon>
        <taxon>Pseudomonadati</taxon>
        <taxon>Balneolota</taxon>
        <taxon>Balneolia</taxon>
        <taxon>Balneolales</taxon>
        <taxon>Balneolaceae</taxon>
        <taxon>Fodinibius</taxon>
    </lineage>
</organism>
<reference evidence="1 2" key="1">
    <citation type="submission" date="2017-05" db="EMBL/GenBank/DDBJ databases">
        <authorList>
            <person name="Varghese N."/>
            <person name="Submissions S."/>
        </authorList>
    </citation>
    <scope>NUCLEOTIDE SEQUENCE [LARGE SCALE GENOMIC DNA]</scope>
    <source>
        <strain evidence="1 2">DSM 21194</strain>
    </source>
</reference>
<dbReference type="EMBL" id="FXTH01000001">
    <property type="protein sequence ID" value="SMO38621.1"/>
    <property type="molecule type" value="Genomic_DNA"/>
</dbReference>
<dbReference type="InterPro" id="IPR013406">
    <property type="entry name" value="CHP02574_addiction_mod"/>
</dbReference>
<sequence>MTLTEVIEEIVTYSDTKQIKIRKTIQETLRRPDREIEQAWANEAERRLDEVENGEIETIPGERKS</sequence>
<evidence type="ECO:0000313" key="2">
    <source>
        <dbReference type="Proteomes" id="UP000317593"/>
    </source>
</evidence>
<dbReference type="Pfam" id="PF09720">
    <property type="entry name" value="Unstab_antitox"/>
    <property type="match status" value="1"/>
</dbReference>
<dbReference type="OrthoDB" id="598283at2"/>
<proteinExistence type="predicted"/>
<protein>
    <submittedName>
        <fullName evidence="1">Addiction module component</fullName>
    </submittedName>
</protein>
<dbReference type="Proteomes" id="UP000317593">
    <property type="component" value="Unassembled WGS sequence"/>
</dbReference>
<name>A0A521AV73_9BACT</name>
<gene>
    <name evidence="1" type="ORF">SAMN06265218_101391</name>
</gene>
<keyword evidence="2" id="KW-1185">Reference proteome</keyword>
<evidence type="ECO:0000313" key="1">
    <source>
        <dbReference type="EMBL" id="SMO38621.1"/>
    </source>
</evidence>
<accession>A0A521AV73</accession>